<comment type="caution">
    <text evidence="14">The sequence shown here is derived from an EMBL/GenBank/DDBJ whole genome shotgun (WGS) entry which is preliminary data.</text>
</comment>
<evidence type="ECO:0000256" key="13">
    <source>
        <dbReference type="RuleBase" id="RU364037"/>
    </source>
</evidence>
<dbReference type="InterPro" id="IPR043135">
    <property type="entry name" value="Fur_C"/>
</dbReference>
<protein>
    <recommendedName>
        <fullName evidence="4 13">Ferric uptake regulation protein</fullName>
    </recommendedName>
</protein>
<evidence type="ECO:0000256" key="11">
    <source>
        <dbReference type="ARBA" id="ARBA00023163"/>
    </source>
</evidence>
<comment type="subcellular location">
    <subcellularLocation>
        <location evidence="1 13">Cytoplasm</location>
    </subcellularLocation>
</comment>
<evidence type="ECO:0000256" key="10">
    <source>
        <dbReference type="ARBA" id="ARBA00023125"/>
    </source>
</evidence>
<keyword evidence="5 13" id="KW-0963">Cytoplasm</keyword>
<comment type="similarity">
    <text evidence="2 13">Belongs to the Fur family.</text>
</comment>
<keyword evidence="7 12" id="KW-0479">Metal-binding</keyword>
<sequence length="156" mass="17858">MRHTPRWRKFGRMISIETRTQELTGALRRAGVRITRQRAALLAVVAAAKDHPDAVELHRRAHEKVPGISLSTVYRTLTELESQGVIHRHQFEGEAARFEHAKTAHHDHMIDVDTGAVVEFHSERIEKLQAEIAAALGYDIVHHRLELYVRRKRAAD</sequence>
<dbReference type="GO" id="GO:0005829">
    <property type="term" value="C:cytosol"/>
    <property type="evidence" value="ECO:0007669"/>
    <property type="project" value="TreeGrafter"/>
</dbReference>
<evidence type="ECO:0000256" key="2">
    <source>
        <dbReference type="ARBA" id="ARBA00007957"/>
    </source>
</evidence>
<comment type="subunit">
    <text evidence="3 13">Homodimer.</text>
</comment>
<dbReference type="AlphaFoldDB" id="A0A327YIG7"/>
<evidence type="ECO:0000256" key="5">
    <source>
        <dbReference type="ARBA" id="ARBA00022490"/>
    </source>
</evidence>
<gene>
    <name evidence="13" type="primary">fur</name>
    <name evidence="14" type="ORF">ATI53_100566</name>
</gene>
<evidence type="ECO:0000256" key="1">
    <source>
        <dbReference type="ARBA" id="ARBA00004496"/>
    </source>
</evidence>
<dbReference type="Gene3D" id="1.10.10.10">
    <property type="entry name" value="Winged helix-like DNA-binding domain superfamily/Winged helix DNA-binding domain"/>
    <property type="match status" value="1"/>
</dbReference>
<organism evidence="14 15">
    <name type="scientific">Salipiger aestuarii</name>
    <dbReference type="NCBI Taxonomy" id="568098"/>
    <lineage>
        <taxon>Bacteria</taxon>
        <taxon>Pseudomonadati</taxon>
        <taxon>Pseudomonadota</taxon>
        <taxon>Alphaproteobacteria</taxon>
        <taxon>Rhodobacterales</taxon>
        <taxon>Roseobacteraceae</taxon>
        <taxon>Salipiger</taxon>
    </lineage>
</organism>
<keyword evidence="15" id="KW-1185">Reference proteome</keyword>
<dbReference type="Proteomes" id="UP000249165">
    <property type="component" value="Unassembled WGS sequence"/>
</dbReference>
<dbReference type="GO" id="GO:0045892">
    <property type="term" value="P:negative regulation of DNA-templated transcription"/>
    <property type="evidence" value="ECO:0007669"/>
    <property type="project" value="TreeGrafter"/>
</dbReference>
<dbReference type="InterPro" id="IPR036390">
    <property type="entry name" value="WH_DNA-bd_sf"/>
</dbReference>
<comment type="cofactor">
    <cofactor evidence="12">
        <name>Mn(2+)</name>
        <dbReference type="ChEBI" id="CHEBI:29035"/>
    </cofactor>
    <cofactor evidence="12">
        <name>Fe(2+)</name>
        <dbReference type="ChEBI" id="CHEBI:29033"/>
    </cofactor>
    <text evidence="12">Binds 1 Mn(2+) or Fe(2+) ion per subunit.</text>
</comment>
<dbReference type="CDD" id="cd07153">
    <property type="entry name" value="Fur_like"/>
    <property type="match status" value="1"/>
</dbReference>
<dbReference type="GO" id="GO:0008270">
    <property type="term" value="F:zinc ion binding"/>
    <property type="evidence" value="ECO:0007669"/>
    <property type="project" value="TreeGrafter"/>
</dbReference>
<feature type="binding site" evidence="12">
    <location>
        <position position="126"/>
    </location>
    <ligand>
        <name>Fe cation</name>
        <dbReference type="ChEBI" id="CHEBI:24875"/>
    </ligand>
</feature>
<evidence type="ECO:0000256" key="12">
    <source>
        <dbReference type="PIRSR" id="PIRSR602481-2"/>
    </source>
</evidence>
<evidence type="ECO:0000256" key="9">
    <source>
        <dbReference type="ARBA" id="ARBA00023015"/>
    </source>
</evidence>
<feature type="binding site" evidence="12">
    <location>
        <position position="107"/>
    </location>
    <ligand>
        <name>Fe cation</name>
        <dbReference type="ChEBI" id="CHEBI:24875"/>
    </ligand>
</feature>
<accession>A0A327YIG7</accession>
<evidence type="ECO:0000256" key="6">
    <source>
        <dbReference type="ARBA" id="ARBA00022491"/>
    </source>
</evidence>
<dbReference type="SUPFAM" id="SSF46785">
    <property type="entry name" value="Winged helix' DNA-binding domain"/>
    <property type="match status" value="1"/>
</dbReference>
<dbReference type="Pfam" id="PF01475">
    <property type="entry name" value="FUR"/>
    <property type="match status" value="1"/>
</dbReference>
<dbReference type="GO" id="GO:0003700">
    <property type="term" value="F:DNA-binding transcription factor activity"/>
    <property type="evidence" value="ECO:0007669"/>
    <property type="project" value="UniProtKB-UniRule"/>
</dbReference>
<keyword evidence="10 13" id="KW-0238">DNA-binding</keyword>
<keyword evidence="12 13" id="KW-0408">Iron</keyword>
<keyword evidence="9 13" id="KW-0805">Transcription regulation</keyword>
<evidence type="ECO:0000256" key="3">
    <source>
        <dbReference type="ARBA" id="ARBA00011738"/>
    </source>
</evidence>
<dbReference type="GO" id="GO:1900376">
    <property type="term" value="P:regulation of secondary metabolite biosynthetic process"/>
    <property type="evidence" value="ECO:0007669"/>
    <property type="project" value="TreeGrafter"/>
</dbReference>
<feature type="binding site" evidence="12">
    <location>
        <position position="143"/>
    </location>
    <ligand>
        <name>Fe cation</name>
        <dbReference type="ChEBI" id="CHEBI:24875"/>
    </ligand>
</feature>
<keyword evidence="11 13" id="KW-0804">Transcription</keyword>
<evidence type="ECO:0000313" key="14">
    <source>
        <dbReference type="EMBL" id="RAK20818.1"/>
    </source>
</evidence>
<dbReference type="Gene3D" id="3.30.1490.190">
    <property type="match status" value="1"/>
</dbReference>
<dbReference type="PANTHER" id="PTHR33202">
    <property type="entry name" value="ZINC UPTAKE REGULATION PROTEIN"/>
    <property type="match status" value="1"/>
</dbReference>
<keyword evidence="8 13" id="KW-0862">Zinc</keyword>
<evidence type="ECO:0000313" key="15">
    <source>
        <dbReference type="Proteomes" id="UP000249165"/>
    </source>
</evidence>
<keyword evidence="6 13" id="KW-0678">Repressor</keyword>
<evidence type="ECO:0000256" key="4">
    <source>
        <dbReference type="ARBA" id="ARBA00020910"/>
    </source>
</evidence>
<evidence type="ECO:0000256" key="8">
    <source>
        <dbReference type="ARBA" id="ARBA00022833"/>
    </source>
</evidence>
<name>A0A327YIG7_9RHOB</name>
<dbReference type="PANTHER" id="PTHR33202:SF2">
    <property type="entry name" value="FERRIC UPTAKE REGULATION PROTEIN"/>
    <property type="match status" value="1"/>
</dbReference>
<reference evidence="14 15" key="1">
    <citation type="submission" date="2018-06" db="EMBL/GenBank/DDBJ databases">
        <title>Genomic Encyclopedia of Archaeal and Bacterial Type Strains, Phase II (KMG-II): from individual species to whole genera.</title>
        <authorList>
            <person name="Goeker M."/>
        </authorList>
    </citation>
    <scope>NUCLEOTIDE SEQUENCE [LARGE SCALE GENOMIC DNA]</scope>
    <source>
        <strain evidence="14 15">DSM 22011</strain>
    </source>
</reference>
<dbReference type="EMBL" id="QLMG01000005">
    <property type="protein sequence ID" value="RAK20818.1"/>
    <property type="molecule type" value="Genomic_DNA"/>
</dbReference>
<feature type="binding site" evidence="12">
    <location>
        <position position="105"/>
    </location>
    <ligand>
        <name>Fe cation</name>
        <dbReference type="ChEBI" id="CHEBI:24875"/>
    </ligand>
</feature>
<proteinExistence type="inferred from homology"/>
<evidence type="ECO:0000256" key="7">
    <source>
        <dbReference type="ARBA" id="ARBA00022723"/>
    </source>
</evidence>
<dbReference type="InterPro" id="IPR002481">
    <property type="entry name" value="FUR"/>
</dbReference>
<dbReference type="GO" id="GO:0000976">
    <property type="term" value="F:transcription cis-regulatory region binding"/>
    <property type="evidence" value="ECO:0007669"/>
    <property type="project" value="TreeGrafter"/>
</dbReference>
<dbReference type="InterPro" id="IPR036388">
    <property type="entry name" value="WH-like_DNA-bd_sf"/>
</dbReference>